<dbReference type="PANTHER" id="PTHR14000:SF6">
    <property type="entry name" value="OS02G0631200 PROTEIN"/>
    <property type="match status" value="1"/>
</dbReference>
<feature type="compositionally biased region" description="Basic residues" evidence="1">
    <location>
        <begin position="1"/>
        <end position="10"/>
    </location>
</feature>
<dbReference type="OMA" id="YRIQENM"/>
<proteinExistence type="evidence at transcript level"/>
<evidence type="ECO:0000313" key="2">
    <source>
        <dbReference type="EMBL" id="ABR18009.1"/>
    </source>
</evidence>
<protein>
    <submittedName>
        <fullName evidence="2">Uncharacterized protein</fullName>
    </submittedName>
</protein>
<sequence length="149" mass="16746">MSRKENGKRRKGEEQNSAKKIKDKKEKLLDPLSKQAIPSAQRATIPAYALSMLSIDNENLPSFEQIGGRTGHLLEQNAKAFEQIAANLASYRIQENMNLLCRTRNNIVAILKDMKDMPGIMSQMPPLPVRLNEDLADSILPPLPQDYAF</sequence>
<dbReference type="InterPro" id="IPR022228">
    <property type="entry name" value="DUF3755"/>
</dbReference>
<organism evidence="2">
    <name type="scientific">Picea sitchensis</name>
    <name type="common">Sitka spruce</name>
    <name type="synonym">Pinus sitchensis</name>
    <dbReference type="NCBI Taxonomy" id="3332"/>
    <lineage>
        <taxon>Eukaryota</taxon>
        <taxon>Viridiplantae</taxon>
        <taxon>Streptophyta</taxon>
        <taxon>Embryophyta</taxon>
        <taxon>Tracheophyta</taxon>
        <taxon>Spermatophyta</taxon>
        <taxon>Pinopsida</taxon>
        <taxon>Pinidae</taxon>
        <taxon>Conifers I</taxon>
        <taxon>Pinales</taxon>
        <taxon>Pinaceae</taxon>
        <taxon>Picea</taxon>
    </lineage>
</organism>
<dbReference type="PANTHER" id="PTHR14000">
    <property type="entry name" value="FINGER CCCH DOMAIN PROTEIN, PUTATIVE (DUF3755)-RELATED"/>
    <property type="match status" value="1"/>
</dbReference>
<reference evidence="2" key="1">
    <citation type="submission" date="2007-06" db="EMBL/GenBank/DDBJ databases">
        <title>Full length cDNA sequences from Sitka Spruce (Picea sitchensis).</title>
        <authorList>
            <person name="Ralph S.G."/>
            <person name="Chun H.E."/>
            <person name="Liao N."/>
            <person name="Ali J."/>
            <person name="Reid K."/>
            <person name="Kolosova N."/>
            <person name="Cooper N."/>
            <person name="Cullis C."/>
            <person name="Jancsik S."/>
            <person name="Moore R."/>
            <person name="Mayo M."/>
            <person name="Wagner S."/>
            <person name="Holt R.A."/>
            <person name="Jones S.J.M."/>
            <person name="Marra M.A."/>
            <person name="Ritland C.E."/>
            <person name="Ritland K."/>
            <person name="Bohlmann J."/>
        </authorList>
    </citation>
    <scope>NUCLEOTIDE SEQUENCE</scope>
    <source>
        <tissue evidence="2">Bark</tissue>
    </source>
</reference>
<dbReference type="EMBL" id="EF678241">
    <property type="protein sequence ID" value="ABR18009.1"/>
    <property type="molecule type" value="mRNA"/>
</dbReference>
<evidence type="ECO:0000256" key="1">
    <source>
        <dbReference type="SAM" id="MobiDB-lite"/>
    </source>
</evidence>
<accession>B8LQS9</accession>
<name>B8LQS9_PICSI</name>
<dbReference type="AlphaFoldDB" id="B8LQS9"/>
<feature type="region of interest" description="Disordered" evidence="1">
    <location>
        <begin position="1"/>
        <end position="27"/>
    </location>
</feature>
<dbReference type="Pfam" id="PF12579">
    <property type="entry name" value="DUF3755"/>
    <property type="match status" value="1"/>
</dbReference>